<sequence>MSRCSAECKTTAFFVGNGSGGDVCAPYKISFADGIEKNGKIHINEDLRKIYNDWCGKRKNIPDPGFWGHWPRFYPEMPLKDNIVKSASEKSNKAVVFIGRSAGEDRENVLEKGSYYLTSRE</sequence>
<feature type="non-terminal residue" evidence="2">
    <location>
        <position position="121"/>
    </location>
</feature>
<comment type="caution">
    <text evidence="2">The sequence shown here is derived from an EMBL/GenBank/DDBJ whole genome shotgun (WGS) entry which is preliminary data.</text>
</comment>
<protein>
    <submittedName>
        <fullName evidence="2">Beta-glucosidase-related glycosidase</fullName>
    </submittedName>
</protein>
<keyword evidence="1" id="KW-0378">Hydrolase</keyword>
<accession>K1UI14</accession>
<dbReference type="GO" id="GO:0004553">
    <property type="term" value="F:hydrolase activity, hydrolyzing O-glycosyl compounds"/>
    <property type="evidence" value="ECO:0007669"/>
    <property type="project" value="InterPro"/>
</dbReference>
<evidence type="ECO:0000313" key="2">
    <source>
        <dbReference type="EMBL" id="EKC71151.1"/>
    </source>
</evidence>
<dbReference type="EMBL" id="AJWZ01002368">
    <property type="protein sequence ID" value="EKC71151.1"/>
    <property type="molecule type" value="Genomic_DNA"/>
</dbReference>
<reference evidence="2" key="1">
    <citation type="journal article" date="2013" name="Environ. Microbiol.">
        <title>Microbiota from the distal guts of lean and obese adolescents exhibit partial functional redundancy besides clear differences in community structure.</title>
        <authorList>
            <person name="Ferrer M."/>
            <person name="Ruiz A."/>
            <person name="Lanza F."/>
            <person name="Haange S.B."/>
            <person name="Oberbach A."/>
            <person name="Till H."/>
            <person name="Bargiela R."/>
            <person name="Campoy C."/>
            <person name="Segura M.T."/>
            <person name="Richter M."/>
            <person name="von Bergen M."/>
            <person name="Seifert J."/>
            <person name="Suarez A."/>
        </authorList>
    </citation>
    <scope>NUCLEOTIDE SEQUENCE</scope>
</reference>
<organism evidence="2">
    <name type="scientific">human gut metagenome</name>
    <dbReference type="NCBI Taxonomy" id="408170"/>
    <lineage>
        <taxon>unclassified sequences</taxon>
        <taxon>metagenomes</taxon>
        <taxon>organismal metagenomes</taxon>
    </lineage>
</organism>
<dbReference type="InterPro" id="IPR036881">
    <property type="entry name" value="Glyco_hydro_3_C_sf"/>
</dbReference>
<evidence type="ECO:0000256" key="1">
    <source>
        <dbReference type="ARBA" id="ARBA00022801"/>
    </source>
</evidence>
<dbReference type="AlphaFoldDB" id="K1UI14"/>
<dbReference type="GO" id="GO:0005975">
    <property type="term" value="P:carbohydrate metabolic process"/>
    <property type="evidence" value="ECO:0007669"/>
    <property type="project" value="InterPro"/>
</dbReference>
<keyword evidence="2" id="KW-0326">Glycosidase</keyword>
<name>K1UI14_9ZZZZ</name>
<dbReference type="Gene3D" id="3.40.50.1700">
    <property type="entry name" value="Glycoside hydrolase family 3 C-terminal domain"/>
    <property type="match status" value="1"/>
</dbReference>
<proteinExistence type="predicted"/>
<gene>
    <name evidence="2" type="ORF">OBE_03537</name>
</gene>